<keyword evidence="3" id="KW-0732">Signal</keyword>
<evidence type="ECO:0000256" key="3">
    <source>
        <dbReference type="SAM" id="SignalP"/>
    </source>
</evidence>
<sequence length="383" mass="43282">MNNQKSKSLFMFICLYIISLESYAIETKGTAQINIGDEKHISVLIPLKHTETYTSFTQGLIRDGIYSLGFGHRTENDDYLIGINSFYTMDEKDKSRLSIGFEASKNEFKFNANQYFGLDDWMLESNEYTKTADGFDVSLAFRPQKAPSFLGKVSYSKFEKNPELFKLGANYQPIPLLSFNLDYDLNNEDITGYIQLTYRFGETLADQLEPNNLAKYQSLQAQRLDLAKFDTNLYQQKKIVLDESTNIISPLKTLTLSALNEFVEVGETNTLQVKVFSQKNGEIFLLDDVIVKFKSDDLVLGVATSENGLARLDFTSYEPASLNIFSLSDQTQSNTITVSFIEQVIEQPIIPTPEVPPVDEVNPEVPPVDEVNPEVPNPEIPEP</sequence>
<protein>
    <submittedName>
        <fullName evidence="5">Invasin beta-domain of outer membrane</fullName>
    </submittedName>
</protein>
<dbReference type="OrthoDB" id="8320584at2"/>
<dbReference type="InterPro" id="IPR051715">
    <property type="entry name" value="Intimin-Invasin_domain"/>
</dbReference>
<reference evidence="6" key="1">
    <citation type="submission" date="2016-10" db="EMBL/GenBank/DDBJ databases">
        <authorList>
            <person name="Varghese N."/>
            <person name="Submissions S."/>
        </authorList>
    </citation>
    <scope>NUCLEOTIDE SEQUENCE [LARGE SCALE GENOMIC DNA]</scope>
    <source>
        <strain evidence="6">DSM 18579</strain>
    </source>
</reference>
<evidence type="ECO:0000256" key="2">
    <source>
        <dbReference type="SAM" id="MobiDB-lite"/>
    </source>
</evidence>
<feature type="chain" id="PRO_5017379838" evidence="3">
    <location>
        <begin position="25"/>
        <end position="383"/>
    </location>
</feature>
<dbReference type="AlphaFoldDB" id="A0A1I0C9J0"/>
<dbReference type="Gene3D" id="2.40.160.160">
    <property type="entry name" value="Inverse autotransporter, beta-domain"/>
    <property type="match status" value="1"/>
</dbReference>
<organism evidence="5 6">
    <name type="scientific">Thorsellia anophelis DSM 18579</name>
    <dbReference type="NCBI Taxonomy" id="1123402"/>
    <lineage>
        <taxon>Bacteria</taxon>
        <taxon>Pseudomonadati</taxon>
        <taxon>Pseudomonadota</taxon>
        <taxon>Gammaproteobacteria</taxon>
        <taxon>Enterobacterales</taxon>
        <taxon>Thorselliaceae</taxon>
        <taxon>Thorsellia</taxon>
    </lineage>
</organism>
<evidence type="ECO:0000313" key="5">
    <source>
        <dbReference type="EMBL" id="SET15916.1"/>
    </source>
</evidence>
<proteinExistence type="inferred from homology"/>
<dbReference type="RefSeq" id="WP_143047616.1">
    <property type="nucleotide sequence ID" value="NZ_FOHV01000010.1"/>
</dbReference>
<evidence type="ECO:0000256" key="1">
    <source>
        <dbReference type="ARBA" id="ARBA00010116"/>
    </source>
</evidence>
<feature type="domain" description="Inverse autotransporter beta-domain" evidence="4">
    <location>
        <begin position="38"/>
        <end position="226"/>
    </location>
</feature>
<dbReference type="PANTHER" id="PTHR39576:SF2">
    <property type="entry name" value="ATTACHING AND EFFACING PROTEIN HOMOLOG-RELATED"/>
    <property type="match status" value="1"/>
</dbReference>
<dbReference type="GO" id="GO:0009279">
    <property type="term" value="C:cell outer membrane"/>
    <property type="evidence" value="ECO:0007669"/>
    <property type="project" value="TreeGrafter"/>
</dbReference>
<comment type="similarity">
    <text evidence="1">Belongs to the intimin/invasin family.</text>
</comment>
<evidence type="ECO:0000313" key="6">
    <source>
        <dbReference type="Proteomes" id="UP000242642"/>
    </source>
</evidence>
<feature type="region of interest" description="Disordered" evidence="2">
    <location>
        <begin position="352"/>
        <end position="383"/>
    </location>
</feature>
<feature type="non-terminal residue" evidence="5">
    <location>
        <position position="383"/>
    </location>
</feature>
<dbReference type="InterPro" id="IPR024519">
    <property type="entry name" value="IAT_beta"/>
</dbReference>
<dbReference type="InterPro" id="IPR038177">
    <property type="entry name" value="IAT_beta_sf"/>
</dbReference>
<feature type="signal peptide" evidence="3">
    <location>
        <begin position="1"/>
        <end position="24"/>
    </location>
</feature>
<dbReference type="PANTHER" id="PTHR39576">
    <property type="entry name" value="ATTACHING AND EFFACING PROTEIN HOMOLOG-RELATED-RELATED"/>
    <property type="match status" value="1"/>
</dbReference>
<accession>A0A1I0C9J0</accession>
<gene>
    <name evidence="5" type="ORF">SAMN02583745_01524</name>
</gene>
<keyword evidence="6" id="KW-1185">Reference proteome</keyword>
<name>A0A1I0C9J0_9GAMM</name>
<dbReference type="Proteomes" id="UP000242642">
    <property type="component" value="Unassembled WGS sequence"/>
</dbReference>
<dbReference type="Pfam" id="PF11924">
    <property type="entry name" value="IAT_beta"/>
    <property type="match status" value="1"/>
</dbReference>
<evidence type="ECO:0000259" key="4">
    <source>
        <dbReference type="Pfam" id="PF11924"/>
    </source>
</evidence>
<dbReference type="EMBL" id="FOHV01000010">
    <property type="protein sequence ID" value="SET15916.1"/>
    <property type="molecule type" value="Genomic_DNA"/>
</dbReference>
<dbReference type="STRING" id="1123402.SAMN02583745_01524"/>